<dbReference type="Proteomes" id="UP001627154">
    <property type="component" value="Unassembled WGS sequence"/>
</dbReference>
<feature type="compositionally biased region" description="Basic and acidic residues" evidence="1">
    <location>
        <begin position="42"/>
        <end position="63"/>
    </location>
</feature>
<dbReference type="EMBL" id="JBJJXI010000102">
    <property type="protein sequence ID" value="KAL3392667.1"/>
    <property type="molecule type" value="Genomic_DNA"/>
</dbReference>
<proteinExistence type="predicted"/>
<evidence type="ECO:0000256" key="1">
    <source>
        <dbReference type="SAM" id="MobiDB-lite"/>
    </source>
</evidence>
<protein>
    <submittedName>
        <fullName evidence="2">Uncharacterized protein</fullName>
    </submittedName>
</protein>
<keyword evidence="3" id="KW-1185">Reference proteome</keyword>
<feature type="region of interest" description="Disordered" evidence="1">
    <location>
        <begin position="30"/>
        <end position="96"/>
    </location>
</feature>
<name>A0ABD2WJB5_9HYME</name>
<comment type="caution">
    <text evidence="2">The sequence shown here is derived from an EMBL/GenBank/DDBJ whole genome shotgun (WGS) entry which is preliminary data.</text>
</comment>
<accession>A0ABD2WJB5</accession>
<evidence type="ECO:0000313" key="3">
    <source>
        <dbReference type="Proteomes" id="UP001627154"/>
    </source>
</evidence>
<evidence type="ECO:0000313" key="2">
    <source>
        <dbReference type="EMBL" id="KAL3392667.1"/>
    </source>
</evidence>
<gene>
    <name evidence="2" type="ORF">TKK_012720</name>
</gene>
<organism evidence="2 3">
    <name type="scientific">Trichogramma kaykai</name>
    <dbReference type="NCBI Taxonomy" id="54128"/>
    <lineage>
        <taxon>Eukaryota</taxon>
        <taxon>Metazoa</taxon>
        <taxon>Ecdysozoa</taxon>
        <taxon>Arthropoda</taxon>
        <taxon>Hexapoda</taxon>
        <taxon>Insecta</taxon>
        <taxon>Pterygota</taxon>
        <taxon>Neoptera</taxon>
        <taxon>Endopterygota</taxon>
        <taxon>Hymenoptera</taxon>
        <taxon>Apocrita</taxon>
        <taxon>Proctotrupomorpha</taxon>
        <taxon>Chalcidoidea</taxon>
        <taxon>Trichogrammatidae</taxon>
        <taxon>Trichogramma</taxon>
    </lineage>
</organism>
<dbReference type="AlphaFoldDB" id="A0ABD2WJB5"/>
<feature type="compositionally biased region" description="Low complexity" evidence="1">
    <location>
        <begin position="65"/>
        <end position="77"/>
    </location>
</feature>
<reference evidence="2 3" key="1">
    <citation type="journal article" date="2024" name="bioRxiv">
        <title>A reference genome for Trichogramma kaykai: A tiny desert-dwelling parasitoid wasp with competing sex-ratio distorters.</title>
        <authorList>
            <person name="Culotta J."/>
            <person name="Lindsey A.R."/>
        </authorList>
    </citation>
    <scope>NUCLEOTIDE SEQUENCE [LARGE SCALE GENOMIC DNA]</scope>
    <source>
        <strain evidence="2 3">KSX58</strain>
    </source>
</reference>
<sequence length="96" mass="10948">MRPSVRLSIRAYLPSYTHRYVRYRLVCARTKSPPQQQQQQQREFELATRIADSSKPKRGERVGKSSSADRASIASSIERPRDGAASRETGVVGVWW</sequence>